<dbReference type="PROSITE" id="PS00688">
    <property type="entry name" value="SIGMA54_INTERACT_3"/>
    <property type="match status" value="1"/>
</dbReference>
<keyword evidence="2" id="KW-0067">ATP-binding</keyword>
<dbReference type="InterPro" id="IPR009057">
    <property type="entry name" value="Homeodomain-like_sf"/>
</dbReference>
<feature type="domain" description="Response regulatory" evidence="9">
    <location>
        <begin position="9"/>
        <end position="123"/>
    </location>
</feature>
<dbReference type="PRINTS" id="PR01590">
    <property type="entry name" value="HTHFIS"/>
</dbReference>
<dbReference type="Gene3D" id="3.40.50.2300">
    <property type="match status" value="1"/>
</dbReference>
<evidence type="ECO:0000256" key="4">
    <source>
        <dbReference type="ARBA" id="ARBA00023125"/>
    </source>
</evidence>
<protein>
    <submittedName>
        <fullName evidence="10">Sigma-54 dependent transcriptional regulator</fullName>
    </submittedName>
</protein>
<keyword evidence="5" id="KW-0804">Transcription</keyword>
<reference evidence="10 11" key="1">
    <citation type="submission" date="2023-10" db="EMBL/GenBank/DDBJ databases">
        <title>Bacteria for the degradation of biodegradable plastic PBAT(Polybutylene adipate terephthalate).</title>
        <authorList>
            <person name="Weon H.-Y."/>
            <person name="Yeon J."/>
        </authorList>
    </citation>
    <scope>NUCLEOTIDE SEQUENCE [LARGE SCALE GENOMIC DNA]</scope>
    <source>
        <strain evidence="10 11">SBD 7-3</strain>
    </source>
</reference>
<dbReference type="Gene3D" id="3.40.50.300">
    <property type="entry name" value="P-loop containing nucleotide triphosphate hydrolases"/>
    <property type="match status" value="1"/>
</dbReference>
<dbReference type="PANTHER" id="PTHR32071">
    <property type="entry name" value="TRANSCRIPTIONAL REGULATORY PROTEIN"/>
    <property type="match status" value="1"/>
</dbReference>
<dbReference type="Gene3D" id="1.10.8.60">
    <property type="match status" value="1"/>
</dbReference>
<dbReference type="PROSITE" id="PS50045">
    <property type="entry name" value="SIGMA54_INTERACT_4"/>
    <property type="match status" value="1"/>
</dbReference>
<feature type="modified residue" description="4-aspartylphosphate" evidence="6">
    <location>
        <position position="58"/>
    </location>
</feature>
<dbReference type="InterPro" id="IPR011006">
    <property type="entry name" value="CheY-like_superfamily"/>
</dbReference>
<dbReference type="SMART" id="SM00448">
    <property type="entry name" value="REC"/>
    <property type="match status" value="1"/>
</dbReference>
<dbReference type="PROSITE" id="PS00675">
    <property type="entry name" value="SIGMA54_INTERACT_1"/>
    <property type="match status" value="1"/>
</dbReference>
<feature type="domain" description="Sigma-54 factor interaction" evidence="8">
    <location>
        <begin position="171"/>
        <end position="401"/>
    </location>
</feature>
<gene>
    <name evidence="10" type="ORF">RXV79_21410</name>
</gene>
<evidence type="ECO:0000313" key="11">
    <source>
        <dbReference type="Proteomes" id="UP001303946"/>
    </source>
</evidence>
<dbReference type="SUPFAM" id="SSF52172">
    <property type="entry name" value="CheY-like"/>
    <property type="match status" value="1"/>
</dbReference>
<dbReference type="InterPro" id="IPR001789">
    <property type="entry name" value="Sig_transdc_resp-reg_receiver"/>
</dbReference>
<dbReference type="SMART" id="SM00382">
    <property type="entry name" value="AAA"/>
    <property type="match status" value="1"/>
</dbReference>
<dbReference type="PROSITE" id="PS50110">
    <property type="entry name" value="RESPONSE_REGULATORY"/>
    <property type="match status" value="1"/>
</dbReference>
<name>A0ABZ0CR61_9BURK</name>
<dbReference type="PANTHER" id="PTHR32071:SF100">
    <property type="entry name" value="RESPONSE REGULATOR PROTEIN PILR"/>
    <property type="match status" value="1"/>
</dbReference>
<proteinExistence type="predicted"/>
<dbReference type="Pfam" id="PF00072">
    <property type="entry name" value="Response_reg"/>
    <property type="match status" value="1"/>
</dbReference>
<dbReference type="Gene3D" id="1.10.10.60">
    <property type="entry name" value="Homeodomain-like"/>
    <property type="match status" value="1"/>
</dbReference>
<feature type="region of interest" description="Disordered" evidence="7">
    <location>
        <begin position="127"/>
        <end position="150"/>
    </location>
</feature>
<dbReference type="SUPFAM" id="SSF46689">
    <property type="entry name" value="Homeodomain-like"/>
    <property type="match status" value="1"/>
</dbReference>
<dbReference type="InterPro" id="IPR058031">
    <property type="entry name" value="AAA_lid_NorR"/>
</dbReference>
<evidence type="ECO:0000259" key="8">
    <source>
        <dbReference type="PROSITE" id="PS50045"/>
    </source>
</evidence>
<dbReference type="InterPro" id="IPR025944">
    <property type="entry name" value="Sigma_54_int_dom_CS"/>
</dbReference>
<dbReference type="EMBL" id="CP136336">
    <property type="protein sequence ID" value="WOB07459.1"/>
    <property type="molecule type" value="Genomic_DNA"/>
</dbReference>
<organism evidence="10 11">
    <name type="scientific">Piscinibacter gummiphilus</name>
    <dbReference type="NCBI Taxonomy" id="946333"/>
    <lineage>
        <taxon>Bacteria</taxon>
        <taxon>Pseudomonadati</taxon>
        <taxon>Pseudomonadota</taxon>
        <taxon>Betaproteobacteria</taxon>
        <taxon>Burkholderiales</taxon>
        <taxon>Sphaerotilaceae</taxon>
        <taxon>Piscinibacter</taxon>
    </lineage>
</organism>
<keyword evidence="1" id="KW-0547">Nucleotide-binding</keyword>
<keyword evidence="11" id="KW-1185">Reference proteome</keyword>
<dbReference type="Pfam" id="PF00158">
    <property type="entry name" value="Sigma54_activat"/>
    <property type="match status" value="1"/>
</dbReference>
<keyword evidence="6" id="KW-0597">Phosphoprotein</keyword>
<dbReference type="PROSITE" id="PS00676">
    <property type="entry name" value="SIGMA54_INTERACT_2"/>
    <property type="match status" value="1"/>
</dbReference>
<accession>A0ABZ0CR61</accession>
<dbReference type="InterPro" id="IPR002197">
    <property type="entry name" value="HTH_Fis"/>
</dbReference>
<dbReference type="Proteomes" id="UP001303946">
    <property type="component" value="Chromosome"/>
</dbReference>
<feature type="compositionally biased region" description="Low complexity" evidence="7">
    <location>
        <begin position="127"/>
        <end position="141"/>
    </location>
</feature>
<evidence type="ECO:0000256" key="6">
    <source>
        <dbReference type="PROSITE-ProRule" id="PRU00169"/>
    </source>
</evidence>
<dbReference type="SUPFAM" id="SSF52540">
    <property type="entry name" value="P-loop containing nucleoside triphosphate hydrolases"/>
    <property type="match status" value="1"/>
</dbReference>
<dbReference type="Pfam" id="PF02954">
    <property type="entry name" value="HTH_8"/>
    <property type="match status" value="1"/>
</dbReference>
<dbReference type="RefSeq" id="WP_316700124.1">
    <property type="nucleotide sequence ID" value="NZ_CP136336.1"/>
</dbReference>
<keyword evidence="3" id="KW-0805">Transcription regulation</keyword>
<evidence type="ECO:0000256" key="3">
    <source>
        <dbReference type="ARBA" id="ARBA00023015"/>
    </source>
</evidence>
<dbReference type="InterPro" id="IPR027417">
    <property type="entry name" value="P-loop_NTPase"/>
</dbReference>
<keyword evidence="4" id="KW-0238">DNA-binding</keyword>
<sequence>MTSSPSHFSLLVVDDEPDLRTLYELTLLREGYDVETAGTVEDAWLHLKDRTYSAVITDMRLPDGTGLDLLRRLEEAGRREKAIVITAYGSAENAVEALKAGAYDYLTKPVDLKQFRAVVASALGRSPAASPTVVPSSLPSSHGAASGGEPRAVALEAAPPAPPASQAMNRMAGQSAAMQQVRALVDKVARSMAPVLVSGESGTGKELVARSIHEVSPRAAQPFIAVNCSAIPEHLLEAEFFGYRKGAFTGAADDREGFFQAANGGTLFLDEIGDLPLAMQSKLLRAIQERSVRPVGAVSEQAVNVRLLSATHKDLGAEVQASRFRQDLYYRLNVIQIRVPPLRERLEDLPAICDRVLERISRDAGVWPPPRLTREALAQLARYSFPGNVRELENLLHRAVAFSGGEDIDVSDLGVLDLSLDMPDAVSSSAVASIAAAPAAPMPAQAPAPAPLPTDLAAYLDEVERDVLERALERYRYNRTAAGASLGLSLRQMRYRMARLGVHVGGEPEAPETERGDDT</sequence>
<dbReference type="CDD" id="cd00009">
    <property type="entry name" value="AAA"/>
    <property type="match status" value="1"/>
</dbReference>
<dbReference type="Pfam" id="PF25601">
    <property type="entry name" value="AAA_lid_14"/>
    <property type="match status" value="1"/>
</dbReference>
<dbReference type="InterPro" id="IPR025662">
    <property type="entry name" value="Sigma_54_int_dom_ATP-bd_1"/>
</dbReference>
<evidence type="ECO:0000256" key="5">
    <source>
        <dbReference type="ARBA" id="ARBA00023163"/>
    </source>
</evidence>
<evidence type="ECO:0000256" key="7">
    <source>
        <dbReference type="SAM" id="MobiDB-lite"/>
    </source>
</evidence>
<evidence type="ECO:0000313" key="10">
    <source>
        <dbReference type="EMBL" id="WOB07459.1"/>
    </source>
</evidence>
<dbReference type="InterPro" id="IPR003593">
    <property type="entry name" value="AAA+_ATPase"/>
</dbReference>
<dbReference type="InterPro" id="IPR025943">
    <property type="entry name" value="Sigma_54_int_dom_ATP-bd_2"/>
</dbReference>
<evidence type="ECO:0000256" key="1">
    <source>
        <dbReference type="ARBA" id="ARBA00022741"/>
    </source>
</evidence>
<evidence type="ECO:0000256" key="2">
    <source>
        <dbReference type="ARBA" id="ARBA00022840"/>
    </source>
</evidence>
<dbReference type="InterPro" id="IPR002078">
    <property type="entry name" value="Sigma_54_int"/>
</dbReference>
<evidence type="ECO:0000259" key="9">
    <source>
        <dbReference type="PROSITE" id="PS50110"/>
    </source>
</evidence>